<dbReference type="InterPro" id="IPR029526">
    <property type="entry name" value="PGBD"/>
</dbReference>
<protein>
    <recommendedName>
        <fullName evidence="2">PiggyBac transposable element-derived protein domain-containing protein</fullName>
    </recommendedName>
</protein>
<dbReference type="Proteomes" id="UP001153954">
    <property type="component" value="Unassembled WGS sequence"/>
</dbReference>
<comment type="caution">
    <text evidence="3">The sequence shown here is derived from an EMBL/GenBank/DDBJ whole genome shotgun (WGS) entry which is preliminary data.</text>
</comment>
<name>A0AAU9V1L9_EUPED</name>
<evidence type="ECO:0000256" key="1">
    <source>
        <dbReference type="SAM" id="MobiDB-lite"/>
    </source>
</evidence>
<keyword evidence="4" id="KW-1185">Reference proteome</keyword>
<feature type="compositionally biased region" description="Low complexity" evidence="1">
    <location>
        <begin position="57"/>
        <end position="71"/>
    </location>
</feature>
<dbReference type="PANTHER" id="PTHR46599">
    <property type="entry name" value="PIGGYBAC TRANSPOSABLE ELEMENT-DERIVED PROTEIN 4"/>
    <property type="match status" value="1"/>
</dbReference>
<feature type="domain" description="PiggyBac transposable element-derived protein" evidence="2">
    <location>
        <begin position="116"/>
        <end position="457"/>
    </location>
</feature>
<dbReference type="PANTHER" id="PTHR46599:SF6">
    <property type="entry name" value="DUAL SPECIFICITY PHOSPHATASE 26"/>
    <property type="match status" value="1"/>
</dbReference>
<evidence type="ECO:0000313" key="3">
    <source>
        <dbReference type="EMBL" id="CAH2104115.1"/>
    </source>
</evidence>
<reference evidence="3" key="1">
    <citation type="submission" date="2022-03" db="EMBL/GenBank/DDBJ databases">
        <authorList>
            <person name="Tunstrom K."/>
        </authorList>
    </citation>
    <scope>NUCLEOTIDE SEQUENCE</scope>
</reference>
<dbReference type="EMBL" id="CAKOGL010000027">
    <property type="protein sequence ID" value="CAH2104115.1"/>
    <property type="molecule type" value="Genomic_DNA"/>
</dbReference>
<sequence length="460" mass="53012">MAQNRQSLRLEQISAILEDEEEAFDETDDELGIEEDADKFWEPEHESNSELSDNEEPSTSTSSQPPSDSSTYFLGRDKSTKWNKSIPRQRVRQRSHNIVTHLPGSKGAARDAKSKTDCFLLFFDKSIIELIMKHTNEYISLVRHKFQRERDAKDVIYEEMLAFFGLLAMSGVLRSSHLNFLDLWANDGTGIEFFSDTMSAKRFLFILRCLRFDDTSSRQSRLNVDKLAPIRQFCDILNENCRKHYTVSEYVTVDEQLSAFRGRFSGLVYMPSKPNKYGIKHYAMVDAKTAYLQKFEVYVGKQPDGPYNIPNDTKSIVKRLTETIKNTGRNITTDNYFTSIDLAKDLLKDKLTIVGTLRKNNKEIPQAFLPDRRREVHSTLFGFHDNLTLCSYVSKKSKAVVVLSSMHHDDIIDEGELKKPEMILFYNKTKGGVDTNDKLCSTYNVARLTKRWPMKICDNC</sequence>
<dbReference type="Pfam" id="PF13843">
    <property type="entry name" value="DDE_Tnp_1_7"/>
    <property type="match status" value="1"/>
</dbReference>
<accession>A0AAU9V1L9</accession>
<organism evidence="3 4">
    <name type="scientific">Euphydryas editha</name>
    <name type="common">Edith's checkerspot</name>
    <dbReference type="NCBI Taxonomy" id="104508"/>
    <lineage>
        <taxon>Eukaryota</taxon>
        <taxon>Metazoa</taxon>
        <taxon>Ecdysozoa</taxon>
        <taxon>Arthropoda</taxon>
        <taxon>Hexapoda</taxon>
        <taxon>Insecta</taxon>
        <taxon>Pterygota</taxon>
        <taxon>Neoptera</taxon>
        <taxon>Endopterygota</taxon>
        <taxon>Lepidoptera</taxon>
        <taxon>Glossata</taxon>
        <taxon>Ditrysia</taxon>
        <taxon>Papilionoidea</taxon>
        <taxon>Nymphalidae</taxon>
        <taxon>Nymphalinae</taxon>
        <taxon>Euphydryas</taxon>
    </lineage>
</organism>
<feature type="compositionally biased region" description="Acidic residues" evidence="1">
    <location>
        <begin position="17"/>
        <end position="37"/>
    </location>
</feature>
<gene>
    <name evidence="3" type="ORF">EEDITHA_LOCUS18542</name>
</gene>
<feature type="compositionally biased region" description="Basic and acidic residues" evidence="1">
    <location>
        <begin position="38"/>
        <end position="48"/>
    </location>
</feature>
<feature type="region of interest" description="Disordered" evidence="1">
    <location>
        <begin position="16"/>
        <end position="75"/>
    </location>
</feature>
<dbReference type="AlphaFoldDB" id="A0AAU9V1L9"/>
<evidence type="ECO:0000259" key="2">
    <source>
        <dbReference type="Pfam" id="PF13843"/>
    </source>
</evidence>
<proteinExistence type="predicted"/>
<evidence type="ECO:0000313" key="4">
    <source>
        <dbReference type="Proteomes" id="UP001153954"/>
    </source>
</evidence>